<protein>
    <submittedName>
        <fullName evidence="2">Uncharacterized protein</fullName>
    </submittedName>
</protein>
<name>A0A4C1YAR5_EUMVA</name>
<dbReference type="Proteomes" id="UP000299102">
    <property type="component" value="Unassembled WGS sequence"/>
</dbReference>
<keyword evidence="3" id="KW-1185">Reference proteome</keyword>
<dbReference type="EMBL" id="BGZK01001112">
    <property type="protein sequence ID" value="GBP71555.1"/>
    <property type="molecule type" value="Genomic_DNA"/>
</dbReference>
<comment type="caution">
    <text evidence="2">The sequence shown here is derived from an EMBL/GenBank/DDBJ whole genome shotgun (WGS) entry which is preliminary data.</text>
</comment>
<feature type="region of interest" description="Disordered" evidence="1">
    <location>
        <begin position="1"/>
        <end position="30"/>
    </location>
</feature>
<proteinExistence type="predicted"/>
<organism evidence="2 3">
    <name type="scientific">Eumeta variegata</name>
    <name type="common">Bagworm moth</name>
    <name type="synonym">Eumeta japonica</name>
    <dbReference type="NCBI Taxonomy" id="151549"/>
    <lineage>
        <taxon>Eukaryota</taxon>
        <taxon>Metazoa</taxon>
        <taxon>Ecdysozoa</taxon>
        <taxon>Arthropoda</taxon>
        <taxon>Hexapoda</taxon>
        <taxon>Insecta</taxon>
        <taxon>Pterygota</taxon>
        <taxon>Neoptera</taxon>
        <taxon>Endopterygota</taxon>
        <taxon>Lepidoptera</taxon>
        <taxon>Glossata</taxon>
        <taxon>Ditrysia</taxon>
        <taxon>Tineoidea</taxon>
        <taxon>Psychidae</taxon>
        <taxon>Oiketicinae</taxon>
        <taxon>Eumeta</taxon>
    </lineage>
</organism>
<gene>
    <name evidence="2" type="ORF">EVAR_50616_1</name>
</gene>
<feature type="compositionally biased region" description="Gly residues" evidence="1">
    <location>
        <begin position="1"/>
        <end position="11"/>
    </location>
</feature>
<accession>A0A4C1YAR5</accession>
<sequence>MSSHNGAGGHARQGSKYVTRTSCRVTSRSSRRLTCHSSRVACHGERVSLSHPRPERASRDKLDRKWLIFVQSYVTRKRSFNLTRRRPERDER</sequence>
<evidence type="ECO:0000256" key="1">
    <source>
        <dbReference type="SAM" id="MobiDB-lite"/>
    </source>
</evidence>
<evidence type="ECO:0000313" key="3">
    <source>
        <dbReference type="Proteomes" id="UP000299102"/>
    </source>
</evidence>
<dbReference type="AlphaFoldDB" id="A0A4C1YAR5"/>
<reference evidence="2 3" key="1">
    <citation type="journal article" date="2019" name="Commun. Biol.">
        <title>The bagworm genome reveals a unique fibroin gene that provides high tensile strength.</title>
        <authorList>
            <person name="Kono N."/>
            <person name="Nakamura H."/>
            <person name="Ohtoshi R."/>
            <person name="Tomita M."/>
            <person name="Numata K."/>
            <person name="Arakawa K."/>
        </authorList>
    </citation>
    <scope>NUCLEOTIDE SEQUENCE [LARGE SCALE GENOMIC DNA]</scope>
</reference>
<feature type="compositionally biased region" description="Low complexity" evidence="1">
    <location>
        <begin position="18"/>
        <end position="28"/>
    </location>
</feature>
<evidence type="ECO:0000313" key="2">
    <source>
        <dbReference type="EMBL" id="GBP71555.1"/>
    </source>
</evidence>